<dbReference type="GO" id="GO:0005886">
    <property type="term" value="C:plasma membrane"/>
    <property type="evidence" value="ECO:0007669"/>
    <property type="project" value="UniProtKB-SubCell"/>
</dbReference>
<dbReference type="EMBL" id="AVCH01000167">
    <property type="protein sequence ID" value="KFN46637.1"/>
    <property type="molecule type" value="Genomic_DNA"/>
</dbReference>
<keyword evidence="8" id="KW-1003">Cell membrane</keyword>
<comment type="caution">
    <text evidence="9">The sequence shown here is derived from an EMBL/GenBank/DDBJ whole genome shotgun (WGS) entry which is preliminary data.</text>
</comment>
<evidence type="ECO:0000256" key="4">
    <source>
        <dbReference type="ARBA" id="ARBA00023065"/>
    </source>
</evidence>
<evidence type="ECO:0000256" key="3">
    <source>
        <dbReference type="ARBA" id="ARBA00022781"/>
    </source>
</evidence>
<keyword evidence="4 8" id="KW-0406">Ion transport</keyword>
<dbReference type="InterPro" id="IPR026015">
    <property type="entry name" value="ATP_synth_OSCP/delta_N_sf"/>
</dbReference>
<comment type="function">
    <text evidence="8">F(1)F(0) ATP synthase produces ATP from ADP in the presence of a proton or sodium gradient. F-type ATPases consist of two structural domains, F(1) containing the extramembraneous catalytic core and F(0) containing the membrane proton channel, linked together by a central stalk and a peripheral stalk. During catalysis, ATP synthesis in the catalytic domain of F(1) is coupled via a rotary mechanism of the central stalk subunits to proton translocation.</text>
</comment>
<evidence type="ECO:0000256" key="1">
    <source>
        <dbReference type="ARBA" id="ARBA00004370"/>
    </source>
</evidence>
<comment type="subcellular location">
    <subcellularLocation>
        <location evidence="8">Cell membrane</location>
        <topology evidence="8">Peripheral membrane protein</topology>
    </subcellularLocation>
    <subcellularLocation>
        <location evidence="1">Membrane</location>
    </subcellularLocation>
</comment>
<evidence type="ECO:0000256" key="2">
    <source>
        <dbReference type="ARBA" id="ARBA00022448"/>
    </source>
</evidence>
<protein>
    <recommendedName>
        <fullName evidence="8">ATP synthase subunit delta</fullName>
    </recommendedName>
    <alternativeName>
        <fullName evidence="8">ATP synthase F(1) sector subunit delta</fullName>
    </alternativeName>
    <alternativeName>
        <fullName evidence="8">F-type ATPase subunit delta</fullName>
        <shortName evidence="8">F-ATPase subunit delta</shortName>
    </alternativeName>
</protein>
<dbReference type="NCBIfam" id="NF004402">
    <property type="entry name" value="PRK05758.2-2"/>
    <property type="match status" value="1"/>
</dbReference>
<keyword evidence="2 8" id="KW-0813">Transport</keyword>
<dbReference type="Proteomes" id="UP000029392">
    <property type="component" value="Unassembled WGS sequence"/>
</dbReference>
<keyword evidence="3 8" id="KW-0375">Hydrogen ion transport</keyword>
<evidence type="ECO:0000256" key="7">
    <source>
        <dbReference type="ARBA" id="ARBA00023310"/>
    </source>
</evidence>
<evidence type="ECO:0000256" key="5">
    <source>
        <dbReference type="ARBA" id="ARBA00023136"/>
    </source>
</evidence>
<name>A0A091B523_9GAMM</name>
<accession>A0A091B523</accession>
<dbReference type="GO" id="GO:0045259">
    <property type="term" value="C:proton-transporting ATP synthase complex"/>
    <property type="evidence" value="ECO:0007669"/>
    <property type="project" value="UniProtKB-KW"/>
</dbReference>
<dbReference type="OrthoDB" id="9816221at2"/>
<dbReference type="Pfam" id="PF00213">
    <property type="entry name" value="OSCP"/>
    <property type="match status" value="1"/>
</dbReference>
<dbReference type="Gene3D" id="1.10.520.20">
    <property type="entry name" value="N-terminal domain of the delta subunit of the F1F0-ATP synthase"/>
    <property type="match status" value="1"/>
</dbReference>
<keyword evidence="5 8" id="KW-0472">Membrane</keyword>
<dbReference type="STRING" id="1384054.N790_08425"/>
<reference evidence="9 10" key="1">
    <citation type="submission" date="2013-09" db="EMBL/GenBank/DDBJ databases">
        <title>Genome sequencing of Arenimonas malthae.</title>
        <authorList>
            <person name="Chen F."/>
            <person name="Wang G."/>
        </authorList>
    </citation>
    <scope>NUCLEOTIDE SEQUENCE [LARGE SCALE GENOMIC DNA]</scope>
    <source>
        <strain evidence="9 10">CC-JY-1</strain>
    </source>
</reference>
<gene>
    <name evidence="8" type="primary">atpH</name>
    <name evidence="9" type="ORF">N790_08425</name>
</gene>
<proteinExistence type="inferred from homology"/>
<dbReference type="PANTHER" id="PTHR11910">
    <property type="entry name" value="ATP SYNTHASE DELTA CHAIN"/>
    <property type="match status" value="1"/>
</dbReference>
<dbReference type="eggNOG" id="COG0712">
    <property type="taxonomic scope" value="Bacteria"/>
</dbReference>
<dbReference type="RefSeq" id="WP_043803640.1">
    <property type="nucleotide sequence ID" value="NZ_AVCH01000167.1"/>
</dbReference>
<dbReference type="PRINTS" id="PR00125">
    <property type="entry name" value="ATPASEDELTA"/>
</dbReference>
<keyword evidence="10" id="KW-1185">Reference proteome</keyword>
<keyword evidence="7 8" id="KW-0066">ATP synthesis</keyword>
<dbReference type="SUPFAM" id="SSF47928">
    <property type="entry name" value="N-terminal domain of the delta subunit of the F1F0-ATP synthase"/>
    <property type="match status" value="1"/>
</dbReference>
<dbReference type="HAMAP" id="MF_01416">
    <property type="entry name" value="ATP_synth_delta_bact"/>
    <property type="match status" value="1"/>
</dbReference>
<dbReference type="PATRIC" id="fig|1384054.3.peg.1746"/>
<comment type="similarity">
    <text evidence="8">Belongs to the ATPase delta chain family.</text>
</comment>
<comment type="function">
    <text evidence="8">This protein is part of the stalk that links CF(0) to CF(1). It either transmits conformational changes from CF(0) to CF(1) or is implicated in proton conduction.</text>
</comment>
<dbReference type="GO" id="GO:0046933">
    <property type="term" value="F:proton-transporting ATP synthase activity, rotational mechanism"/>
    <property type="evidence" value="ECO:0007669"/>
    <property type="project" value="UniProtKB-UniRule"/>
</dbReference>
<sequence length="176" mass="18208">MSQAITLARPYARAAFQLAQAQGALPKWSGLLGFAAQVAAHPEVQALIGHPRVTAADLAKLVLPQGEVDPAFQRFVDVLAANRRLGLLPEIAGLYDQLRAEAEQVVKATVTSATALDAAAIAQLTASLKRRFGREVEVATAVDPALIGGAVVDAGGVVIDGSIRTKLARLGAALAN</sequence>
<organism evidence="9 10">
    <name type="scientific">Arenimonas malthae CC-JY-1</name>
    <dbReference type="NCBI Taxonomy" id="1384054"/>
    <lineage>
        <taxon>Bacteria</taxon>
        <taxon>Pseudomonadati</taxon>
        <taxon>Pseudomonadota</taxon>
        <taxon>Gammaproteobacteria</taxon>
        <taxon>Lysobacterales</taxon>
        <taxon>Lysobacteraceae</taxon>
        <taxon>Arenimonas</taxon>
    </lineage>
</organism>
<evidence type="ECO:0000256" key="8">
    <source>
        <dbReference type="HAMAP-Rule" id="MF_01416"/>
    </source>
</evidence>
<evidence type="ECO:0000313" key="10">
    <source>
        <dbReference type="Proteomes" id="UP000029392"/>
    </source>
</evidence>
<dbReference type="AlphaFoldDB" id="A0A091B523"/>
<dbReference type="NCBIfam" id="TIGR01145">
    <property type="entry name" value="ATP_synt_delta"/>
    <property type="match status" value="1"/>
</dbReference>
<evidence type="ECO:0000256" key="6">
    <source>
        <dbReference type="ARBA" id="ARBA00023196"/>
    </source>
</evidence>
<evidence type="ECO:0000313" key="9">
    <source>
        <dbReference type="EMBL" id="KFN46637.1"/>
    </source>
</evidence>
<dbReference type="InterPro" id="IPR000711">
    <property type="entry name" value="ATPase_OSCP/dsu"/>
</dbReference>
<keyword evidence="6 8" id="KW-0139">CF(1)</keyword>